<feature type="compositionally biased region" description="Polar residues" evidence="2">
    <location>
        <begin position="1"/>
        <end position="14"/>
    </location>
</feature>
<reference evidence="3" key="1">
    <citation type="journal article" date="2021" name="Nat. Commun.">
        <title>Genetic determinants of endophytism in the Arabidopsis root mycobiome.</title>
        <authorList>
            <person name="Mesny F."/>
            <person name="Miyauchi S."/>
            <person name="Thiergart T."/>
            <person name="Pickel B."/>
            <person name="Atanasova L."/>
            <person name="Karlsson M."/>
            <person name="Huettel B."/>
            <person name="Barry K.W."/>
            <person name="Haridas S."/>
            <person name="Chen C."/>
            <person name="Bauer D."/>
            <person name="Andreopoulos W."/>
            <person name="Pangilinan J."/>
            <person name="LaButti K."/>
            <person name="Riley R."/>
            <person name="Lipzen A."/>
            <person name="Clum A."/>
            <person name="Drula E."/>
            <person name="Henrissat B."/>
            <person name="Kohler A."/>
            <person name="Grigoriev I.V."/>
            <person name="Martin F.M."/>
            <person name="Hacquard S."/>
        </authorList>
    </citation>
    <scope>NUCLEOTIDE SEQUENCE</scope>
    <source>
        <strain evidence="3">FSSC 5 MPI-SDFR-AT-0091</strain>
    </source>
</reference>
<name>A0A9P9G175_FUSSL</name>
<proteinExistence type="inferred from homology"/>
<feature type="compositionally biased region" description="Basic residues" evidence="2">
    <location>
        <begin position="27"/>
        <end position="41"/>
    </location>
</feature>
<organism evidence="3 4">
    <name type="scientific">Fusarium solani</name>
    <name type="common">Filamentous fungus</name>
    <dbReference type="NCBI Taxonomy" id="169388"/>
    <lineage>
        <taxon>Eukaryota</taxon>
        <taxon>Fungi</taxon>
        <taxon>Dikarya</taxon>
        <taxon>Ascomycota</taxon>
        <taxon>Pezizomycotina</taxon>
        <taxon>Sordariomycetes</taxon>
        <taxon>Hypocreomycetidae</taxon>
        <taxon>Hypocreales</taxon>
        <taxon>Nectriaceae</taxon>
        <taxon>Fusarium</taxon>
        <taxon>Fusarium solani species complex</taxon>
    </lineage>
</organism>
<sequence>MCHSIRQSSITKDNPSLECAPIEGRQRSLRRMKRFQKRISRGKPLTKSNKTNKPSRDETVSPPTGASSSQSSLLEVPSPSPVLNDARIKRSPPRPARPLPLTLSSIEQPSEIRDEVASTGDIENTNCDNSDPEVPETISISLAPVHFPPPDTTEAIPHHLTLPGRSQELPPTQKAIDCLDAIPTVFLMPQQRRNSSGFNIPTSKELERLQSIYDVPLSQRYDLVMQKIDQCNIIFDFSDASSHVESKEIKRLVLHELLDSITSHTRFMRPYMYSKVFDMLARNLFRPLRPPMSTTPSGVFDLELDAPVFEVAWPHIHIIYELFLCFIRSDDFKTDVAKDLVQQGFVLQLLELLNSEDPRERDYVKNILHSIYVKFSTLRSFIRRSINHIFLQFTYETQRFNGIAELLEIMGSIIAGFSIPLKEEHKTLLNCVLLPLHKPTILGRYHPQLSFCIVGFLEKDAALAESVILRLLRFWPKVSSAKEILLLNEVEDIFKVLDSAEFFKVQGPLFRQLAKSMTSPHYQVVERTLCLWNGAHFCELVTDGAEVILPIMFGPLFENYECYWNRAIRSRVCDILDAFKEVRPKLYNDCAVFYDRQRNGAVMHEAIRKRKWAILTEKANQRSESLRRTGS</sequence>
<comment type="function">
    <text evidence="1">The B regulatory subunit might modulate substrate selectivity and catalytic activity, and also might direct the localization of the catalytic enzyme to a particular subcellular compartment.</text>
</comment>
<dbReference type="AlphaFoldDB" id="A0A9P9G175"/>
<feature type="region of interest" description="Disordered" evidence="2">
    <location>
        <begin position="1"/>
        <end position="133"/>
    </location>
</feature>
<evidence type="ECO:0000256" key="1">
    <source>
        <dbReference type="PIRNR" id="PIRNR028043"/>
    </source>
</evidence>
<dbReference type="InterPro" id="IPR011989">
    <property type="entry name" value="ARM-like"/>
</dbReference>
<accession>A0A9P9G175</accession>
<comment type="similarity">
    <text evidence="1">Belongs to the phosphatase 2A regulatory subunit.</text>
</comment>
<dbReference type="FunFam" id="1.25.10.10:FF:000331">
    <property type="entry name" value="Phosphoprotein phosphatase, putative"/>
    <property type="match status" value="1"/>
</dbReference>
<evidence type="ECO:0000313" key="3">
    <source>
        <dbReference type="EMBL" id="KAH7230403.1"/>
    </source>
</evidence>
<gene>
    <name evidence="3" type="ORF">B0J15DRAFT_506327</name>
</gene>
<dbReference type="InterPro" id="IPR002554">
    <property type="entry name" value="PP2A_B56"/>
</dbReference>
<dbReference type="GO" id="GO:0019888">
    <property type="term" value="F:protein phosphatase regulator activity"/>
    <property type="evidence" value="ECO:0007669"/>
    <property type="project" value="UniProtKB-UniRule"/>
</dbReference>
<dbReference type="Pfam" id="PF01603">
    <property type="entry name" value="B56"/>
    <property type="match status" value="1"/>
</dbReference>
<dbReference type="GO" id="GO:0000159">
    <property type="term" value="C:protein phosphatase type 2A complex"/>
    <property type="evidence" value="ECO:0007669"/>
    <property type="project" value="UniProtKB-UniRule"/>
</dbReference>
<dbReference type="OrthoDB" id="10264446at2759"/>
<dbReference type="SUPFAM" id="SSF48371">
    <property type="entry name" value="ARM repeat"/>
    <property type="match status" value="1"/>
</dbReference>
<comment type="caution">
    <text evidence="3">The sequence shown here is derived from an EMBL/GenBank/DDBJ whole genome shotgun (WGS) entry which is preliminary data.</text>
</comment>
<evidence type="ECO:0000313" key="4">
    <source>
        <dbReference type="Proteomes" id="UP000736672"/>
    </source>
</evidence>
<dbReference type="PANTHER" id="PTHR10257:SF3">
    <property type="entry name" value="SERINE_THREONINE-PROTEIN PHOSPHATASE 2A 56 KDA REGULATORY SUBUNIT GAMMA ISOFORM"/>
    <property type="match status" value="1"/>
</dbReference>
<evidence type="ECO:0000256" key="2">
    <source>
        <dbReference type="SAM" id="MobiDB-lite"/>
    </source>
</evidence>
<dbReference type="Gene3D" id="1.25.10.10">
    <property type="entry name" value="Leucine-rich Repeat Variant"/>
    <property type="match status" value="1"/>
</dbReference>
<dbReference type="Proteomes" id="UP000736672">
    <property type="component" value="Unassembled WGS sequence"/>
</dbReference>
<dbReference type="InterPro" id="IPR016024">
    <property type="entry name" value="ARM-type_fold"/>
</dbReference>
<dbReference type="PIRSF" id="PIRSF028043">
    <property type="entry name" value="PP2A_B56"/>
    <property type="match status" value="1"/>
</dbReference>
<dbReference type="PANTHER" id="PTHR10257">
    <property type="entry name" value="SERINE/THREONINE PROTEIN PHOSPHATASE 2A PP2A REGULATORY SUBUNIT B"/>
    <property type="match status" value="1"/>
</dbReference>
<feature type="compositionally biased region" description="Low complexity" evidence="2">
    <location>
        <begin position="60"/>
        <end position="83"/>
    </location>
</feature>
<protein>
    <recommendedName>
        <fullName evidence="1">Serine/threonine-protein phosphatase 2A 56 kDa regulatory subunit</fullName>
    </recommendedName>
</protein>
<keyword evidence="4" id="KW-1185">Reference proteome</keyword>
<dbReference type="GO" id="GO:0007165">
    <property type="term" value="P:signal transduction"/>
    <property type="evidence" value="ECO:0007669"/>
    <property type="project" value="InterPro"/>
</dbReference>
<dbReference type="EMBL" id="JAGTJS010000037">
    <property type="protein sequence ID" value="KAH7230403.1"/>
    <property type="molecule type" value="Genomic_DNA"/>
</dbReference>